<dbReference type="EMBL" id="ACVB02000007">
    <property type="protein sequence ID" value="EEX75215.1"/>
    <property type="molecule type" value="Genomic_DNA"/>
</dbReference>
<sequence>MIKGENTYIGRYQDTRIALEKKSKEFKNAGIENGVISNKIRLMKR</sequence>
<proteinExistence type="predicted"/>
<comment type="caution">
    <text evidence="1">The sequence shown here is derived from an EMBL/GenBank/DDBJ whole genome shotgun (WGS) entry which is preliminary data.</text>
</comment>
<dbReference type="HOGENOM" id="CLU_3201563_0_0_0"/>
<dbReference type="RefSeq" id="WP_006803801.1">
    <property type="nucleotide sequence ID" value="NZ_GG700632.1"/>
</dbReference>
<organism evidence="1 2">
    <name type="scientific">Leptotrichia hofstadii F0254</name>
    <dbReference type="NCBI Taxonomy" id="634994"/>
    <lineage>
        <taxon>Bacteria</taxon>
        <taxon>Fusobacteriati</taxon>
        <taxon>Fusobacteriota</taxon>
        <taxon>Fusobacteriia</taxon>
        <taxon>Fusobacteriales</taxon>
        <taxon>Leptotrichiaceae</taxon>
        <taxon>Leptotrichia</taxon>
    </lineage>
</organism>
<dbReference type="Proteomes" id="UP000006233">
    <property type="component" value="Unassembled WGS sequence"/>
</dbReference>
<name>C9MW25_9FUSO</name>
<reference evidence="1 2" key="1">
    <citation type="submission" date="2009-09" db="EMBL/GenBank/DDBJ databases">
        <authorList>
            <person name="Weinstock G."/>
            <person name="Sodergren E."/>
            <person name="Clifton S."/>
            <person name="Fulton L."/>
            <person name="Fulton B."/>
            <person name="Courtney L."/>
            <person name="Fronick C."/>
            <person name="Harrison M."/>
            <person name="Strong C."/>
            <person name="Farmer C."/>
            <person name="Delahaunty K."/>
            <person name="Markovic C."/>
            <person name="Hall O."/>
            <person name="Minx P."/>
            <person name="Tomlinson C."/>
            <person name="Mitreva M."/>
            <person name="Nelson J."/>
            <person name="Hou S."/>
            <person name="Wollam A."/>
            <person name="Pepin K.H."/>
            <person name="Johnson M."/>
            <person name="Bhonagiri V."/>
            <person name="Nash W.E."/>
            <person name="Warren W."/>
            <person name="Chinwalla A."/>
            <person name="Mardis E.R."/>
            <person name="Wilson R.K."/>
        </authorList>
    </citation>
    <scope>NUCLEOTIDE SEQUENCE [LARGE SCALE GENOMIC DNA]</scope>
    <source>
        <strain evidence="1 2">F0254</strain>
    </source>
</reference>
<gene>
    <name evidence="1" type="ORF">GCWU000323_00464</name>
</gene>
<evidence type="ECO:0000313" key="1">
    <source>
        <dbReference type="EMBL" id="EEX75215.1"/>
    </source>
</evidence>
<accession>C9MW25</accession>
<dbReference type="AlphaFoldDB" id="C9MW25"/>
<dbReference type="STRING" id="634994.GCWU000323_00464"/>
<evidence type="ECO:0000313" key="2">
    <source>
        <dbReference type="Proteomes" id="UP000006233"/>
    </source>
</evidence>
<protein>
    <submittedName>
        <fullName evidence="1">Uncharacterized protein</fullName>
    </submittedName>
</protein>